<proteinExistence type="predicted"/>
<keyword evidence="1" id="KW-0732">Signal</keyword>
<sequence>MRICKVVLLAVGLFSFAFQAHCVELDNLCEEFLQVSNWEDIVALLENKMAIGDSDMLRIGRYLNSTDLQAIIDHMWEQQEFEQFYKWILDNGLNPQPFYDWIDDLIHIEINSTTNGASGIGEKIEDISLHLKMSRQDFVGRSLRSLYEEIKAIVPLHDILTWLIGHCIDDQDMIDLMDKLQERDTKKVMDHLYNSTEFQDLRCTLLEEGFKIREYEIGVCGFIGWGDCNYFEC</sequence>
<evidence type="ECO:0000313" key="2">
    <source>
        <dbReference type="EMBL" id="TRY63189.1"/>
    </source>
</evidence>
<dbReference type="InterPro" id="IPR010629">
    <property type="entry name" value="Ins_allergen"/>
</dbReference>
<comment type="caution">
    <text evidence="2">The sequence shown here is derived from an EMBL/GenBank/DDBJ whole genome shotgun (WGS) entry which is preliminary data.</text>
</comment>
<feature type="signal peptide" evidence="1">
    <location>
        <begin position="1"/>
        <end position="22"/>
    </location>
</feature>
<dbReference type="EMBL" id="VCGU01000458">
    <property type="protein sequence ID" value="TRY63189.1"/>
    <property type="molecule type" value="Genomic_DNA"/>
</dbReference>
<dbReference type="PANTHER" id="PTHR21163:SF1">
    <property type="entry name" value="PROTEIN G12"/>
    <property type="match status" value="1"/>
</dbReference>
<reference evidence="2 3" key="1">
    <citation type="journal article" date="2018" name="Nat. Ecol. Evol.">
        <title>Genomic signatures of mitonuclear coevolution across populations of Tigriopus californicus.</title>
        <authorList>
            <person name="Barreto F.S."/>
            <person name="Watson E.T."/>
            <person name="Lima T.G."/>
            <person name="Willett C.S."/>
            <person name="Edmands S."/>
            <person name="Li W."/>
            <person name="Burton R.S."/>
        </authorList>
    </citation>
    <scope>NUCLEOTIDE SEQUENCE [LARGE SCALE GENOMIC DNA]</scope>
    <source>
        <strain evidence="2 3">San Diego</strain>
    </source>
</reference>
<evidence type="ECO:0000313" key="3">
    <source>
        <dbReference type="Proteomes" id="UP000318571"/>
    </source>
</evidence>
<dbReference type="PANTHER" id="PTHR21163">
    <property type="entry name" value="PROTEIN G12"/>
    <property type="match status" value="1"/>
</dbReference>
<evidence type="ECO:0008006" key="4">
    <source>
        <dbReference type="Google" id="ProtNLM"/>
    </source>
</evidence>
<feature type="chain" id="PRO_5022051136" description="Death domain-containing protein" evidence="1">
    <location>
        <begin position="23"/>
        <end position="233"/>
    </location>
</feature>
<name>A0A553NCW3_TIGCA</name>
<organism evidence="2 3">
    <name type="scientific">Tigriopus californicus</name>
    <name type="common">Marine copepod</name>
    <dbReference type="NCBI Taxonomy" id="6832"/>
    <lineage>
        <taxon>Eukaryota</taxon>
        <taxon>Metazoa</taxon>
        <taxon>Ecdysozoa</taxon>
        <taxon>Arthropoda</taxon>
        <taxon>Crustacea</taxon>
        <taxon>Multicrustacea</taxon>
        <taxon>Hexanauplia</taxon>
        <taxon>Copepoda</taxon>
        <taxon>Harpacticoida</taxon>
        <taxon>Harpacticidae</taxon>
        <taxon>Tigriopus</taxon>
    </lineage>
</organism>
<accession>A0A553NCW3</accession>
<dbReference type="Pfam" id="PF06757">
    <property type="entry name" value="Ins_allergen_rp"/>
    <property type="match status" value="1"/>
</dbReference>
<dbReference type="AlphaFoldDB" id="A0A553NCW3"/>
<dbReference type="Proteomes" id="UP000318571">
    <property type="component" value="Chromosome 10"/>
</dbReference>
<evidence type="ECO:0000256" key="1">
    <source>
        <dbReference type="SAM" id="SignalP"/>
    </source>
</evidence>
<gene>
    <name evidence="2" type="ORF">TCAL_02081</name>
</gene>
<protein>
    <recommendedName>
        <fullName evidence="4">Death domain-containing protein</fullName>
    </recommendedName>
</protein>
<keyword evidence="3" id="KW-1185">Reference proteome</keyword>